<protein>
    <recommendedName>
        <fullName evidence="6">UvrABC system protein C</fullName>
        <shortName evidence="6">Protein UvrC</shortName>
    </recommendedName>
    <alternativeName>
        <fullName evidence="6">Excinuclease ABC subunit C</fullName>
    </alternativeName>
</protein>
<name>A0A9W6LIE2_9ACTN</name>
<evidence type="ECO:0000256" key="5">
    <source>
        <dbReference type="ARBA" id="ARBA00023204"/>
    </source>
</evidence>
<dbReference type="Pfam" id="PF22920">
    <property type="entry name" value="UvrC_RNaseH"/>
    <property type="match status" value="1"/>
</dbReference>
<dbReference type="InterPro" id="IPR003583">
    <property type="entry name" value="Hlx-hairpin-Hlx_DNA-bd_motif"/>
</dbReference>
<evidence type="ECO:0000256" key="4">
    <source>
        <dbReference type="ARBA" id="ARBA00022881"/>
    </source>
</evidence>
<comment type="caution">
    <text evidence="11">The sequence shown here is derived from an EMBL/GenBank/DDBJ whole genome shotgun (WGS) entry which is preliminary data.</text>
</comment>
<dbReference type="EMBL" id="BSDT01000001">
    <property type="protein sequence ID" value="GLI44280.1"/>
    <property type="molecule type" value="Genomic_DNA"/>
</dbReference>
<keyword evidence="12" id="KW-1185">Reference proteome</keyword>
<keyword evidence="6" id="KW-0742">SOS response</keyword>
<keyword evidence="4 6" id="KW-0267">Excision nuclease</keyword>
<dbReference type="SUPFAM" id="SSF46600">
    <property type="entry name" value="C-terminal UvrC-binding domain of UvrB"/>
    <property type="match status" value="1"/>
</dbReference>
<dbReference type="Gene3D" id="3.30.420.340">
    <property type="entry name" value="UvrC, RNAse H endonuclease domain"/>
    <property type="match status" value="1"/>
</dbReference>
<dbReference type="InterPro" id="IPR038476">
    <property type="entry name" value="UvrC_RNase_H_dom_sf"/>
</dbReference>
<dbReference type="InterPro" id="IPR036876">
    <property type="entry name" value="UVR_dom_sf"/>
</dbReference>
<dbReference type="Pfam" id="PF08459">
    <property type="entry name" value="UvrC_RNaseH_dom"/>
    <property type="match status" value="1"/>
</dbReference>
<dbReference type="Pfam" id="PF01541">
    <property type="entry name" value="GIY-YIG"/>
    <property type="match status" value="1"/>
</dbReference>
<feature type="domain" description="GIY-YIG" evidence="9">
    <location>
        <begin position="14"/>
        <end position="93"/>
    </location>
</feature>
<dbReference type="SMART" id="SM00278">
    <property type="entry name" value="HhH1"/>
    <property type="match status" value="2"/>
</dbReference>
<dbReference type="InterPro" id="IPR047296">
    <property type="entry name" value="GIY-YIG_UvrC_Cho"/>
</dbReference>
<dbReference type="GO" id="GO:0009380">
    <property type="term" value="C:excinuclease repair complex"/>
    <property type="evidence" value="ECO:0007669"/>
    <property type="project" value="InterPro"/>
</dbReference>
<comment type="subunit">
    <text evidence="6">Interacts with UvrB in an incision complex.</text>
</comment>
<dbReference type="HAMAP" id="MF_00203">
    <property type="entry name" value="UvrC"/>
    <property type="match status" value="1"/>
</dbReference>
<evidence type="ECO:0000259" key="9">
    <source>
        <dbReference type="PROSITE" id="PS50164"/>
    </source>
</evidence>
<dbReference type="PROSITE" id="PS50164">
    <property type="entry name" value="GIY_YIG"/>
    <property type="match status" value="1"/>
</dbReference>
<dbReference type="GO" id="GO:0009432">
    <property type="term" value="P:SOS response"/>
    <property type="evidence" value="ECO:0007669"/>
    <property type="project" value="UniProtKB-UniRule"/>
</dbReference>
<dbReference type="AlphaFoldDB" id="A0A9W6LIE2"/>
<dbReference type="GO" id="GO:0003677">
    <property type="term" value="F:DNA binding"/>
    <property type="evidence" value="ECO:0007669"/>
    <property type="project" value="UniProtKB-UniRule"/>
</dbReference>
<dbReference type="InterPro" id="IPR000305">
    <property type="entry name" value="GIY-YIG_endonuc"/>
</dbReference>
<evidence type="ECO:0000259" key="10">
    <source>
        <dbReference type="PROSITE" id="PS50165"/>
    </source>
</evidence>
<dbReference type="GO" id="GO:0006289">
    <property type="term" value="P:nucleotide-excision repair"/>
    <property type="evidence" value="ECO:0007669"/>
    <property type="project" value="UniProtKB-UniRule"/>
</dbReference>
<dbReference type="GO" id="GO:0009381">
    <property type="term" value="F:excinuclease ABC activity"/>
    <property type="evidence" value="ECO:0007669"/>
    <property type="project" value="UniProtKB-UniRule"/>
</dbReference>
<proteinExistence type="inferred from homology"/>
<reference evidence="11" key="1">
    <citation type="submission" date="2022-12" db="EMBL/GenBank/DDBJ databases">
        <title>Reference genome sequencing for broad-spectrum identification of bacterial and archaeal isolates by mass spectrometry.</title>
        <authorList>
            <person name="Sekiguchi Y."/>
            <person name="Tourlousse D.M."/>
        </authorList>
    </citation>
    <scope>NUCLEOTIDE SEQUENCE</scope>
    <source>
        <strain evidence="11">LLR39Z86</strain>
    </source>
</reference>
<keyword evidence="3 6" id="KW-0228">DNA excision</keyword>
<evidence type="ECO:0000256" key="6">
    <source>
        <dbReference type="HAMAP-Rule" id="MF_00203"/>
    </source>
</evidence>
<feature type="domain" description="UVR" evidence="8">
    <location>
        <begin position="206"/>
        <end position="241"/>
    </location>
</feature>
<evidence type="ECO:0000313" key="11">
    <source>
        <dbReference type="EMBL" id="GLI44280.1"/>
    </source>
</evidence>
<dbReference type="Gene3D" id="3.40.1440.10">
    <property type="entry name" value="GIY-YIG endonuclease"/>
    <property type="match status" value="1"/>
</dbReference>
<dbReference type="InterPro" id="IPR004791">
    <property type="entry name" value="UvrC"/>
</dbReference>
<dbReference type="PROSITE" id="PS50165">
    <property type="entry name" value="UVRC"/>
    <property type="match status" value="1"/>
</dbReference>
<evidence type="ECO:0000313" key="12">
    <source>
        <dbReference type="Proteomes" id="UP001144313"/>
    </source>
</evidence>
<keyword evidence="2 6" id="KW-0227">DNA damage</keyword>
<dbReference type="PANTHER" id="PTHR30562">
    <property type="entry name" value="UVRC/OXIDOREDUCTASE"/>
    <property type="match status" value="1"/>
</dbReference>
<feature type="domain" description="UvrC family homology region profile" evidence="10">
    <location>
        <begin position="257"/>
        <end position="506"/>
    </location>
</feature>
<dbReference type="SMART" id="SM00465">
    <property type="entry name" value="GIYc"/>
    <property type="match status" value="1"/>
</dbReference>
<evidence type="ECO:0000256" key="7">
    <source>
        <dbReference type="SAM" id="MobiDB-lite"/>
    </source>
</evidence>
<sequence>MAVDYRPAPGTIPTAPGVYRFRDRDRRVIYVGKAKNLRNRLNSYFADETRLHERTRRMVNTARSVEWTVVATEVEALQLEWTWIKEYDPRFNVMFKDDKSYPWLAVTVGEEFPRAQVMRGARRKGVRYFGPFGSAWAIRQTLDLLTRVFPIRTCSDSEYKRCNRIGRPNLLADIGKCSAPCVGRISAEDYRELVNGFCAFMSGDHAPVRRRLLKEMQEASEALEFERAARLRDDLAALDKVLEQQVVVLAEDVDCDVMAVADDELQSAVQVFHVRGGRIRGQRGWVIDKPEPIDLPGIVESFCLQFYGEQNEVVPREVLVPALPADAPALAELLSERRGAKVDLRVPRRGDKRALAETVEKNAIENLQRHKLKRAGDLTARSKALEELADALDLPEAPLRIECYDVSQSQGEDVVASMVVFEDGLPRKSEYRRFVIKGERKDDLASLQETLRRRLSKLSEQPTGSPVEEGEEPAEAGEPRRGFHYPPQLLVVDGGQPQVAAAEAVFAELGIDTINLAGLAKRLEEIWLPGEDYPVILSRTSEALYLMQRVRDEAHRFAISLHRTRRRKSLITSALDGVPGLGASKRKALLKQFGSVKRIREAELSDLEAVPGIGPKLAEALQTHLRNPGDNGA</sequence>
<evidence type="ECO:0000256" key="2">
    <source>
        <dbReference type="ARBA" id="ARBA00022763"/>
    </source>
</evidence>
<comment type="function">
    <text evidence="6">The UvrABC repair system catalyzes the recognition and processing of DNA lesions. UvrC both incises the 5' and 3' sides of the lesion. The N-terminal half is responsible for the 3' incision and the C-terminal half is responsible for the 5' incision.</text>
</comment>
<dbReference type="PROSITE" id="PS50151">
    <property type="entry name" value="UVR"/>
    <property type="match status" value="1"/>
</dbReference>
<dbReference type="InterPro" id="IPR001162">
    <property type="entry name" value="UvrC_RNase_H_dom"/>
</dbReference>
<dbReference type="RefSeq" id="WP_270115865.1">
    <property type="nucleotide sequence ID" value="NZ_BAAAOL010000007.1"/>
</dbReference>
<accession>A0A9W6LIE2</accession>
<dbReference type="InterPro" id="IPR035901">
    <property type="entry name" value="GIY-YIG_endonuc_sf"/>
</dbReference>
<dbReference type="InterPro" id="IPR010994">
    <property type="entry name" value="RuvA_2-like"/>
</dbReference>
<dbReference type="NCBIfam" id="NF001824">
    <property type="entry name" value="PRK00558.1-5"/>
    <property type="match status" value="1"/>
</dbReference>
<keyword evidence="1 6" id="KW-0963">Cytoplasm</keyword>
<dbReference type="GO" id="GO:0005737">
    <property type="term" value="C:cytoplasm"/>
    <property type="evidence" value="ECO:0007669"/>
    <property type="project" value="UniProtKB-SubCell"/>
</dbReference>
<dbReference type="InterPro" id="IPR001943">
    <property type="entry name" value="UVR_dom"/>
</dbReference>
<dbReference type="Gene3D" id="1.10.150.20">
    <property type="entry name" value="5' to 3' exonuclease, C-terminal subdomain"/>
    <property type="match status" value="1"/>
</dbReference>
<dbReference type="FunFam" id="3.40.1440.10:FF:000001">
    <property type="entry name" value="UvrABC system protein C"/>
    <property type="match status" value="1"/>
</dbReference>
<comment type="similarity">
    <text evidence="6">Belongs to the UvrC family.</text>
</comment>
<dbReference type="CDD" id="cd10434">
    <property type="entry name" value="GIY-YIG_UvrC_Cho"/>
    <property type="match status" value="1"/>
</dbReference>
<gene>
    <name evidence="6 11" type="primary">uvrC</name>
    <name evidence="11" type="ORF">GALLR39Z86_41300</name>
</gene>
<dbReference type="InterPro" id="IPR050066">
    <property type="entry name" value="UvrABC_protein_C"/>
</dbReference>
<evidence type="ECO:0000256" key="3">
    <source>
        <dbReference type="ARBA" id="ARBA00022769"/>
    </source>
</evidence>
<evidence type="ECO:0000256" key="1">
    <source>
        <dbReference type="ARBA" id="ARBA00022490"/>
    </source>
</evidence>
<organism evidence="11 12">
    <name type="scientific">Glycomyces algeriensis</name>
    <dbReference type="NCBI Taxonomy" id="256037"/>
    <lineage>
        <taxon>Bacteria</taxon>
        <taxon>Bacillati</taxon>
        <taxon>Actinomycetota</taxon>
        <taxon>Actinomycetes</taxon>
        <taxon>Glycomycetales</taxon>
        <taxon>Glycomycetaceae</taxon>
        <taxon>Glycomyces</taxon>
    </lineage>
</organism>
<feature type="region of interest" description="Disordered" evidence="7">
    <location>
        <begin position="455"/>
        <end position="480"/>
    </location>
</feature>
<dbReference type="Pfam" id="PF14520">
    <property type="entry name" value="HHH_5"/>
    <property type="match status" value="1"/>
</dbReference>
<evidence type="ECO:0000259" key="8">
    <source>
        <dbReference type="PROSITE" id="PS50151"/>
    </source>
</evidence>
<comment type="subcellular location">
    <subcellularLocation>
        <location evidence="6">Cytoplasm</location>
    </subcellularLocation>
</comment>
<dbReference type="Pfam" id="PF02151">
    <property type="entry name" value="UVR"/>
    <property type="match status" value="1"/>
</dbReference>
<dbReference type="PANTHER" id="PTHR30562:SF1">
    <property type="entry name" value="UVRABC SYSTEM PROTEIN C"/>
    <property type="match status" value="1"/>
</dbReference>
<dbReference type="Proteomes" id="UP001144313">
    <property type="component" value="Unassembled WGS sequence"/>
</dbReference>
<dbReference type="Gene3D" id="4.10.860.10">
    <property type="entry name" value="UVR domain"/>
    <property type="match status" value="1"/>
</dbReference>
<dbReference type="SUPFAM" id="SSF47781">
    <property type="entry name" value="RuvA domain 2-like"/>
    <property type="match status" value="1"/>
</dbReference>
<dbReference type="SUPFAM" id="SSF82771">
    <property type="entry name" value="GIY-YIG endonuclease"/>
    <property type="match status" value="1"/>
</dbReference>
<keyword evidence="5 6" id="KW-0234">DNA repair</keyword>
<dbReference type="NCBIfam" id="TIGR00194">
    <property type="entry name" value="uvrC"/>
    <property type="match status" value="1"/>
</dbReference>